<gene>
    <name evidence="7" type="ORF">SSX86_019088</name>
</gene>
<protein>
    <recommendedName>
        <fullName evidence="9">Phototropic-responsive NPH3 family protein</fullName>
    </recommendedName>
</protein>
<evidence type="ECO:0000256" key="2">
    <source>
        <dbReference type="ARBA" id="ARBA00022786"/>
    </source>
</evidence>
<dbReference type="Pfam" id="PF03000">
    <property type="entry name" value="NPH3"/>
    <property type="match status" value="1"/>
</dbReference>
<keyword evidence="2" id="KW-0833">Ubl conjugation pathway</keyword>
<feature type="domain" description="BTB" evidence="5">
    <location>
        <begin position="29"/>
        <end position="97"/>
    </location>
</feature>
<feature type="region of interest" description="Disordered" evidence="4">
    <location>
        <begin position="537"/>
        <end position="576"/>
    </location>
</feature>
<evidence type="ECO:0000256" key="1">
    <source>
        <dbReference type="ARBA" id="ARBA00004906"/>
    </source>
</evidence>
<evidence type="ECO:0000259" key="5">
    <source>
        <dbReference type="PROSITE" id="PS50097"/>
    </source>
</evidence>
<dbReference type="InterPro" id="IPR043454">
    <property type="entry name" value="NPH3/RPT2-like"/>
</dbReference>
<comment type="pathway">
    <text evidence="1">Protein modification; protein ubiquitination.</text>
</comment>
<dbReference type="InterPro" id="IPR011333">
    <property type="entry name" value="SKP1/BTB/POZ_sf"/>
</dbReference>
<evidence type="ECO:0000313" key="8">
    <source>
        <dbReference type="Proteomes" id="UP001408789"/>
    </source>
</evidence>
<accession>A0AAP0GVB9</accession>
<feature type="region of interest" description="Disordered" evidence="4">
    <location>
        <begin position="476"/>
        <end position="496"/>
    </location>
</feature>
<organism evidence="7 8">
    <name type="scientific">Deinandra increscens subsp. villosa</name>
    <dbReference type="NCBI Taxonomy" id="3103831"/>
    <lineage>
        <taxon>Eukaryota</taxon>
        <taxon>Viridiplantae</taxon>
        <taxon>Streptophyta</taxon>
        <taxon>Embryophyta</taxon>
        <taxon>Tracheophyta</taxon>
        <taxon>Spermatophyta</taxon>
        <taxon>Magnoliopsida</taxon>
        <taxon>eudicotyledons</taxon>
        <taxon>Gunneridae</taxon>
        <taxon>Pentapetalae</taxon>
        <taxon>asterids</taxon>
        <taxon>campanulids</taxon>
        <taxon>Asterales</taxon>
        <taxon>Asteraceae</taxon>
        <taxon>Asteroideae</taxon>
        <taxon>Heliantheae alliance</taxon>
        <taxon>Madieae</taxon>
        <taxon>Madiinae</taxon>
        <taxon>Deinandra</taxon>
    </lineage>
</organism>
<keyword evidence="8" id="KW-1185">Reference proteome</keyword>
<dbReference type="Pfam" id="PF00651">
    <property type="entry name" value="BTB"/>
    <property type="match status" value="1"/>
</dbReference>
<comment type="similarity">
    <text evidence="3">Belongs to the NPH3 family.</text>
</comment>
<evidence type="ECO:0000313" key="7">
    <source>
        <dbReference type="EMBL" id="KAK9061904.1"/>
    </source>
</evidence>
<proteinExistence type="inferred from homology"/>
<dbReference type="InterPro" id="IPR027356">
    <property type="entry name" value="NPH3_dom"/>
</dbReference>
<sequence>MKFMKLGSKQDLFQSRGENTRYVAAELPTDIIVNVGNFKFYLHKFPLLSKSARLQNMLAISSDENNIELEIHDMPGGPATFEICAKFCYGMTVTLNAYNVVPARCAAEYLEMHESVEKGNLVYKTEVFLDSSIFKTWKDSIIVFQTTKSFLPWSEELKVVSRCLDSISSKASMDPSRVEWSYTYNRKKIPNENGAESPLYNGVRKQLTVPKDWWVEDLCDLHIDLYKRVIITIKARGKVGPDVVGESLKAYLHRRLKKGGRTNGDDVKNRLLIETVICLLPTERNGVSCDLLIQLLQECVQLDCGEKQRDELVKLVGQQLHNVSVADLVNVDVDLVQELVNIFMMQDQIADHGDEHDFLEVKFVDSGAKVKVSKLIDCYLAGIARNPDLPLSKFTDLADMVSTLSRPSHDGIYRAIDMFLKEHPGISKLERKKLCRLMDCRKLSADACMHAIQNERLPLRIVVQILFFEQMRASRSASSRSATTNTEEEWDSVPTSEELKTLKGELAGLKINGGGKTNQKSKGMNLMSSRILSKLFAGKDKDSDNESSDTSESPCSTSARETKSNTPSRSRRHSAS</sequence>
<dbReference type="PROSITE" id="PS51649">
    <property type="entry name" value="NPH3"/>
    <property type="match status" value="1"/>
</dbReference>
<dbReference type="CDD" id="cd18312">
    <property type="entry name" value="BTB_POZ_NPY3-like"/>
    <property type="match status" value="1"/>
</dbReference>
<feature type="domain" description="NPH3" evidence="6">
    <location>
        <begin position="212"/>
        <end position="472"/>
    </location>
</feature>
<evidence type="ECO:0008006" key="9">
    <source>
        <dbReference type="Google" id="ProtNLM"/>
    </source>
</evidence>
<evidence type="ECO:0000256" key="4">
    <source>
        <dbReference type="SAM" id="MobiDB-lite"/>
    </source>
</evidence>
<name>A0AAP0GVB9_9ASTR</name>
<dbReference type="SUPFAM" id="SSF54695">
    <property type="entry name" value="POZ domain"/>
    <property type="match status" value="1"/>
</dbReference>
<dbReference type="EMBL" id="JBCNJP010000019">
    <property type="protein sequence ID" value="KAK9061904.1"/>
    <property type="molecule type" value="Genomic_DNA"/>
</dbReference>
<evidence type="ECO:0000259" key="6">
    <source>
        <dbReference type="PROSITE" id="PS51649"/>
    </source>
</evidence>
<dbReference type="AlphaFoldDB" id="A0AAP0GVB9"/>
<dbReference type="Proteomes" id="UP001408789">
    <property type="component" value="Unassembled WGS sequence"/>
</dbReference>
<evidence type="ECO:0000256" key="3">
    <source>
        <dbReference type="PROSITE-ProRule" id="PRU00982"/>
    </source>
</evidence>
<dbReference type="PANTHER" id="PTHR32370">
    <property type="entry name" value="OS12G0117600 PROTEIN"/>
    <property type="match status" value="1"/>
</dbReference>
<dbReference type="PROSITE" id="PS50097">
    <property type="entry name" value="BTB"/>
    <property type="match status" value="1"/>
</dbReference>
<comment type="caution">
    <text evidence="7">The sequence shown here is derived from an EMBL/GenBank/DDBJ whole genome shotgun (WGS) entry which is preliminary data.</text>
</comment>
<reference evidence="7 8" key="1">
    <citation type="submission" date="2024-04" db="EMBL/GenBank/DDBJ databases">
        <title>The reference genome of an endangered Asteraceae, Deinandra increscens subsp. villosa, native to the Central Coast of California.</title>
        <authorList>
            <person name="Guilliams M."/>
            <person name="Hasenstab-Lehman K."/>
            <person name="Meyer R."/>
            <person name="Mcevoy S."/>
        </authorList>
    </citation>
    <scope>NUCLEOTIDE SEQUENCE [LARGE SCALE GENOMIC DNA]</scope>
    <source>
        <tissue evidence="7">Leaf</tissue>
    </source>
</reference>
<dbReference type="InterPro" id="IPR000210">
    <property type="entry name" value="BTB/POZ_dom"/>
</dbReference>
<dbReference type="Gene3D" id="3.30.710.10">
    <property type="entry name" value="Potassium Channel Kv1.1, Chain A"/>
    <property type="match status" value="1"/>
</dbReference>